<dbReference type="RefSeq" id="WP_185799868.1">
    <property type="nucleotide sequence ID" value="NZ_JACJVJ010000001.1"/>
</dbReference>
<name>A0A842HVZ6_9SPHN</name>
<reference evidence="1 2" key="1">
    <citation type="submission" date="2020-08" db="EMBL/GenBank/DDBJ databases">
        <title>Draft genome sequence of Parasphingopyxis sp. GrpM-11.</title>
        <authorList>
            <person name="Oh J."/>
            <person name="Roh D.-H."/>
        </authorList>
    </citation>
    <scope>NUCLEOTIDE SEQUENCE [LARGE SCALE GENOMIC DNA]</scope>
    <source>
        <strain evidence="1 2">GrpM-11</strain>
    </source>
</reference>
<organism evidence="1 2">
    <name type="scientific">Parasphingopyxis marina</name>
    <dbReference type="NCBI Taxonomy" id="2761622"/>
    <lineage>
        <taxon>Bacteria</taxon>
        <taxon>Pseudomonadati</taxon>
        <taxon>Pseudomonadota</taxon>
        <taxon>Alphaproteobacteria</taxon>
        <taxon>Sphingomonadales</taxon>
        <taxon>Sphingomonadaceae</taxon>
        <taxon>Parasphingopyxis</taxon>
    </lineage>
</organism>
<evidence type="ECO:0000313" key="2">
    <source>
        <dbReference type="Proteomes" id="UP000564378"/>
    </source>
</evidence>
<gene>
    <name evidence="1" type="ORF">H6P80_03075</name>
</gene>
<dbReference type="EMBL" id="JACJVJ010000001">
    <property type="protein sequence ID" value="MBC2776597.1"/>
    <property type="molecule type" value="Genomic_DNA"/>
</dbReference>
<accession>A0A842HVZ6</accession>
<sequence length="391" mass="45288">MQDVPIVYLDTQDYSKIAEARLWNRGEDVLNIFNALLNFKINKRAIFAYSFPILSELLQYSEKNKEITIEKARVVEDLCGNHAFMHPSVIVSEEVKRASEEKCLNYEFLSGENRWFPTTKSMFEGLDDIVEEKLDEEIQKTKGTLNRKTRRYAKKKIRPKIIAQFSRDYASKLAGHYPLSEKFFTNYLADALEKRIPYPELDKLFYAEVQKPTNFLTAYFEQYGGDASLPFAMRSFGEKLVPTIERMRTHVETLVRSEHRSFATSAIADFGSQLALTMIEVSKREAETTGWNEKAFQEAIDRGLHKETAFYRTFGSTLTRYLTQNLGIHRNGPHPKESDGGDLMHLVYLPHASLWRSDARFCETVSQACPWHRKRIVRRLSELPQAIEALN</sequence>
<dbReference type="Proteomes" id="UP000564378">
    <property type="component" value="Unassembled WGS sequence"/>
</dbReference>
<keyword evidence="2" id="KW-1185">Reference proteome</keyword>
<protein>
    <submittedName>
        <fullName evidence="1">Uncharacterized protein</fullName>
    </submittedName>
</protein>
<comment type="caution">
    <text evidence="1">The sequence shown here is derived from an EMBL/GenBank/DDBJ whole genome shotgun (WGS) entry which is preliminary data.</text>
</comment>
<proteinExistence type="predicted"/>
<dbReference type="AlphaFoldDB" id="A0A842HVZ6"/>
<evidence type="ECO:0000313" key="1">
    <source>
        <dbReference type="EMBL" id="MBC2776597.1"/>
    </source>
</evidence>